<dbReference type="Gene3D" id="3.40.50.2000">
    <property type="entry name" value="Glycogen Phosphorylase B"/>
    <property type="match status" value="1"/>
</dbReference>
<dbReference type="PROSITE" id="PS51318">
    <property type="entry name" value="TAT"/>
    <property type="match status" value="1"/>
</dbReference>
<comment type="caution">
    <text evidence="2">The sequence shown here is derived from an EMBL/GenBank/DDBJ whole genome shotgun (WGS) entry which is preliminary data.</text>
</comment>
<dbReference type="RefSeq" id="WP_344514109.1">
    <property type="nucleotide sequence ID" value="NZ_BAAATU010000029.1"/>
</dbReference>
<dbReference type="SUPFAM" id="SSF53756">
    <property type="entry name" value="UDP-Glycosyltransferase/glycogen phosphorylase"/>
    <property type="match status" value="1"/>
</dbReference>
<sequence>MADPTSPDLFLDRRDAIVRHGGAGTAMTALATGPPQLALPWSADAFAIGGRTQDLGGRLDADRPPSTRTTRRLRAAHWTPCCRSRAAACRAATELRDGAAAMPTPVQVAGELRALVGAAAVRTRAMG</sequence>
<gene>
    <name evidence="2" type="ORF">ACFP1B_28185</name>
</gene>
<proteinExistence type="predicted"/>
<organism evidence="2 3">
    <name type="scientific">Streptomyces pulveraceus</name>
    <dbReference type="NCBI Taxonomy" id="68258"/>
    <lineage>
        <taxon>Bacteria</taxon>
        <taxon>Bacillati</taxon>
        <taxon>Actinomycetota</taxon>
        <taxon>Actinomycetes</taxon>
        <taxon>Kitasatosporales</taxon>
        <taxon>Streptomycetaceae</taxon>
        <taxon>Streptomyces</taxon>
    </lineage>
</organism>
<dbReference type="Proteomes" id="UP001596200">
    <property type="component" value="Unassembled WGS sequence"/>
</dbReference>
<feature type="domain" description="Erythromycin biosynthesis protein CIII-like C-terminal" evidence="1">
    <location>
        <begin position="10"/>
        <end position="115"/>
    </location>
</feature>
<protein>
    <submittedName>
        <fullName evidence="2">Nucleotide disphospho-sugar-binding domain-containing protein</fullName>
    </submittedName>
</protein>
<accession>A0ABW1GT17</accession>
<dbReference type="Pfam" id="PF06722">
    <property type="entry name" value="EryCIII-like_C"/>
    <property type="match status" value="1"/>
</dbReference>
<dbReference type="EMBL" id="JBHSPU010000025">
    <property type="protein sequence ID" value="MFC5917278.1"/>
    <property type="molecule type" value="Genomic_DNA"/>
</dbReference>
<evidence type="ECO:0000313" key="3">
    <source>
        <dbReference type="Proteomes" id="UP001596200"/>
    </source>
</evidence>
<keyword evidence="3" id="KW-1185">Reference proteome</keyword>
<name>A0ABW1GT17_9ACTN</name>
<dbReference type="InterPro" id="IPR006311">
    <property type="entry name" value="TAT_signal"/>
</dbReference>
<dbReference type="InterPro" id="IPR010610">
    <property type="entry name" value="EryCIII-like_C"/>
</dbReference>
<reference evidence="3" key="1">
    <citation type="journal article" date="2019" name="Int. J. Syst. Evol. Microbiol.">
        <title>The Global Catalogue of Microorganisms (GCM) 10K type strain sequencing project: providing services to taxonomists for standard genome sequencing and annotation.</title>
        <authorList>
            <consortium name="The Broad Institute Genomics Platform"/>
            <consortium name="The Broad Institute Genome Sequencing Center for Infectious Disease"/>
            <person name="Wu L."/>
            <person name="Ma J."/>
        </authorList>
    </citation>
    <scope>NUCLEOTIDE SEQUENCE [LARGE SCALE GENOMIC DNA]</scope>
    <source>
        <strain evidence="3">JCM 4147</strain>
    </source>
</reference>
<evidence type="ECO:0000259" key="1">
    <source>
        <dbReference type="Pfam" id="PF06722"/>
    </source>
</evidence>
<evidence type="ECO:0000313" key="2">
    <source>
        <dbReference type="EMBL" id="MFC5917278.1"/>
    </source>
</evidence>